<keyword evidence="4" id="KW-1185">Reference proteome</keyword>
<name>M3HDC3_CANMX</name>
<feature type="non-terminal residue" evidence="3">
    <location>
        <position position="1"/>
    </location>
</feature>
<dbReference type="Pfam" id="PF03221">
    <property type="entry name" value="HTH_Tnp_Tc5"/>
    <property type="match status" value="1"/>
</dbReference>
<dbReference type="STRING" id="1245528.M3HDC3"/>
<sequence length="224" mass="25359">RQLAEWIIEETLRNKAPRAAEIKSVAESFYYWCYGEYKSIGSNWLEGFLKRRPEIVKYKAVPIDDTRAKGANEEAIKDFFKRLVKIQEEYHFEPQDIYNFDETGMTLSRRKNEIVIGPNTEDFTNNKKGVKSLPVVGYADREGCTVIECCSAAGQRLPSYFIFKGTKPCAHWIANQDFAIESNLTSSFSADSTADQSSIPVVDESTEFAAESTEFAAESTILID</sequence>
<dbReference type="OrthoDB" id="4033386at2759"/>
<organism evidence="3 4">
    <name type="scientific">Candida maltosa (strain Xu316)</name>
    <name type="common">Yeast</name>
    <dbReference type="NCBI Taxonomy" id="1245528"/>
    <lineage>
        <taxon>Eukaryota</taxon>
        <taxon>Fungi</taxon>
        <taxon>Dikarya</taxon>
        <taxon>Ascomycota</taxon>
        <taxon>Saccharomycotina</taxon>
        <taxon>Pichiomycetes</taxon>
        <taxon>Debaryomycetaceae</taxon>
        <taxon>Candida/Lodderomyces clade</taxon>
        <taxon>Candida</taxon>
    </lineage>
</organism>
<accession>M3HDC3</accession>
<evidence type="ECO:0000313" key="4">
    <source>
        <dbReference type="Proteomes" id="UP000011777"/>
    </source>
</evidence>
<dbReference type="PROSITE" id="PS51253">
    <property type="entry name" value="HTH_CENPB"/>
    <property type="match status" value="1"/>
</dbReference>
<proteinExistence type="predicted"/>
<dbReference type="EMBL" id="AOGT01002881">
    <property type="protein sequence ID" value="EMG45237.1"/>
    <property type="molecule type" value="Genomic_DNA"/>
</dbReference>
<dbReference type="HOGENOM" id="CLU_1237571_0_0_1"/>
<dbReference type="OMA" id="VREMANC"/>
<dbReference type="GO" id="GO:0003677">
    <property type="term" value="F:DNA binding"/>
    <property type="evidence" value="ECO:0007669"/>
    <property type="project" value="UniProtKB-KW"/>
</dbReference>
<evidence type="ECO:0000256" key="1">
    <source>
        <dbReference type="ARBA" id="ARBA00023125"/>
    </source>
</evidence>
<evidence type="ECO:0000313" key="3">
    <source>
        <dbReference type="EMBL" id="EMG45237.1"/>
    </source>
</evidence>
<evidence type="ECO:0000259" key="2">
    <source>
        <dbReference type="PROSITE" id="PS51253"/>
    </source>
</evidence>
<dbReference type="AlphaFoldDB" id="M3HDC3"/>
<feature type="non-terminal residue" evidence="3">
    <location>
        <position position="224"/>
    </location>
</feature>
<dbReference type="Proteomes" id="UP000011777">
    <property type="component" value="Unassembled WGS sequence"/>
</dbReference>
<protein>
    <submittedName>
        <fullName evidence="3">Transposase</fullName>
    </submittedName>
</protein>
<gene>
    <name evidence="3" type="ORF">G210_5170</name>
</gene>
<comment type="caution">
    <text evidence="3">The sequence shown here is derived from an EMBL/GenBank/DDBJ whole genome shotgun (WGS) entry which is preliminary data.</text>
</comment>
<feature type="domain" description="HTH CENPB-type" evidence="2">
    <location>
        <begin position="1"/>
        <end position="58"/>
    </location>
</feature>
<dbReference type="InterPro" id="IPR006600">
    <property type="entry name" value="HTH_CenpB_DNA-bd_dom"/>
</dbReference>
<reference evidence="3 4" key="1">
    <citation type="submission" date="2013-02" db="EMBL/GenBank/DDBJ databases">
        <title>Genome sequence of Candida maltosa Xu316, a potential industrial strain for xylitol and ethanol production.</title>
        <authorList>
            <person name="Yu J."/>
            <person name="Wang Q."/>
            <person name="Geng X."/>
            <person name="Bao W."/>
            <person name="He P."/>
            <person name="Cai J."/>
        </authorList>
    </citation>
    <scope>NUCLEOTIDE SEQUENCE [LARGE SCALE GENOMIC DNA]</scope>
    <source>
        <strain evidence="4">Xu316</strain>
    </source>
</reference>
<keyword evidence="1" id="KW-0238">DNA-binding</keyword>